<name>A0A9X2DP21_9BACI</name>
<dbReference type="EMBL" id="JAMBOL010000006">
    <property type="protein sequence ID" value="MCM3714299.1"/>
    <property type="molecule type" value="Genomic_DNA"/>
</dbReference>
<dbReference type="Proteomes" id="UP001139179">
    <property type="component" value="Unassembled WGS sequence"/>
</dbReference>
<accession>A0A9X2DP21</accession>
<proteinExistence type="predicted"/>
<dbReference type="AlphaFoldDB" id="A0A9X2DP21"/>
<evidence type="ECO:0000313" key="2">
    <source>
        <dbReference type="Proteomes" id="UP001139179"/>
    </source>
</evidence>
<sequence>MSAYAEFIEEKKKIDELLAKGYEITNVNENLSGAFVEFQLPNDALDHPEKSKELHILTADARKYFSNLILAKQRHL</sequence>
<protein>
    <submittedName>
        <fullName evidence="1">Uncharacterized protein</fullName>
    </submittedName>
</protein>
<keyword evidence="2" id="KW-1185">Reference proteome</keyword>
<reference evidence="1" key="1">
    <citation type="submission" date="2022-05" db="EMBL/GenBank/DDBJ databases">
        <title>Comparative Genomics of Spacecraft Associated Microbes.</title>
        <authorList>
            <person name="Tran M.T."/>
            <person name="Wright A."/>
            <person name="Seuylemezian A."/>
            <person name="Eisen J."/>
            <person name="Coil D."/>
        </authorList>
    </citation>
    <scope>NUCLEOTIDE SEQUENCE</scope>
    <source>
        <strain evidence="1">214.1.1</strain>
    </source>
</reference>
<gene>
    <name evidence="1" type="ORF">M3202_09390</name>
</gene>
<organism evidence="1 2">
    <name type="scientific">Halalkalibacter oceani</name>
    <dbReference type="NCBI Taxonomy" id="1653776"/>
    <lineage>
        <taxon>Bacteria</taxon>
        <taxon>Bacillati</taxon>
        <taxon>Bacillota</taxon>
        <taxon>Bacilli</taxon>
        <taxon>Bacillales</taxon>
        <taxon>Bacillaceae</taxon>
        <taxon>Halalkalibacter</taxon>
    </lineage>
</organism>
<evidence type="ECO:0000313" key="1">
    <source>
        <dbReference type="EMBL" id="MCM3714299.1"/>
    </source>
</evidence>
<comment type="caution">
    <text evidence="1">The sequence shown here is derived from an EMBL/GenBank/DDBJ whole genome shotgun (WGS) entry which is preliminary data.</text>
</comment>
<dbReference type="RefSeq" id="WP_251223089.1">
    <property type="nucleotide sequence ID" value="NZ_JAMBOL010000006.1"/>
</dbReference>